<reference evidence="4 5" key="1">
    <citation type="submission" date="2020-03" db="EMBL/GenBank/DDBJ databases">
        <title>Roseomonas selenitidurans sp. nov. isolated from soil.</title>
        <authorList>
            <person name="Liu H."/>
        </authorList>
    </citation>
    <scope>NUCLEOTIDE SEQUENCE [LARGE SCALE GENOMIC DNA]</scope>
    <source>
        <strain evidence="4 5">JCM 15073</strain>
    </source>
</reference>
<dbReference type="PANTHER" id="PTHR11079">
    <property type="entry name" value="CYTOSINE DEAMINASE FAMILY MEMBER"/>
    <property type="match status" value="1"/>
</dbReference>
<keyword evidence="5" id="KW-1185">Reference proteome</keyword>
<dbReference type="SUPFAM" id="SSF53927">
    <property type="entry name" value="Cytidine deaminase-like"/>
    <property type="match status" value="1"/>
</dbReference>
<name>A0ABX1F3E0_9PROT</name>
<dbReference type="InterPro" id="IPR002125">
    <property type="entry name" value="CMP_dCMP_dom"/>
</dbReference>
<dbReference type="RefSeq" id="WP_168051571.1">
    <property type="nucleotide sequence ID" value="NZ_JAATJR010000005.1"/>
</dbReference>
<dbReference type="EMBL" id="JAAVTX010000005">
    <property type="protein sequence ID" value="NKE46881.1"/>
    <property type="molecule type" value="Genomic_DNA"/>
</dbReference>
<keyword evidence="1" id="KW-0479">Metal-binding</keyword>
<dbReference type="Proteomes" id="UP000765160">
    <property type="component" value="Unassembled WGS sequence"/>
</dbReference>
<dbReference type="PROSITE" id="PS00903">
    <property type="entry name" value="CYT_DCMP_DEAMINASES_1"/>
    <property type="match status" value="1"/>
</dbReference>
<evidence type="ECO:0000313" key="4">
    <source>
        <dbReference type="EMBL" id="NKE46881.1"/>
    </source>
</evidence>
<evidence type="ECO:0000256" key="2">
    <source>
        <dbReference type="ARBA" id="ARBA00022833"/>
    </source>
</evidence>
<dbReference type="PANTHER" id="PTHR11079:SF161">
    <property type="entry name" value="CMP_DCMP-TYPE DEAMINASE DOMAIN-CONTAINING PROTEIN"/>
    <property type="match status" value="1"/>
</dbReference>
<dbReference type="InterPro" id="IPR016192">
    <property type="entry name" value="APOBEC/CMP_deaminase_Zn-bd"/>
</dbReference>
<protein>
    <submittedName>
        <fullName evidence="4">Nucleoside deaminase</fullName>
    </submittedName>
</protein>
<evidence type="ECO:0000259" key="3">
    <source>
        <dbReference type="PROSITE" id="PS51747"/>
    </source>
</evidence>
<dbReference type="Pfam" id="PF00383">
    <property type="entry name" value="dCMP_cyt_deam_1"/>
    <property type="match status" value="1"/>
</dbReference>
<comment type="caution">
    <text evidence="4">The sequence shown here is derived from an EMBL/GenBank/DDBJ whole genome shotgun (WGS) entry which is preliminary data.</text>
</comment>
<accession>A0ABX1F3E0</accession>
<dbReference type="CDD" id="cd01285">
    <property type="entry name" value="nucleoside_deaminase"/>
    <property type="match status" value="1"/>
</dbReference>
<organism evidence="4 5">
    <name type="scientific">Falsiroseomonas frigidaquae</name>
    <dbReference type="NCBI Taxonomy" id="487318"/>
    <lineage>
        <taxon>Bacteria</taxon>
        <taxon>Pseudomonadati</taxon>
        <taxon>Pseudomonadota</taxon>
        <taxon>Alphaproteobacteria</taxon>
        <taxon>Acetobacterales</taxon>
        <taxon>Roseomonadaceae</taxon>
        <taxon>Falsiroseomonas</taxon>
    </lineage>
</organism>
<sequence length="163" mass="16863">MDQTDETFMRRAIALSQQAANTPGAQPFGAVVVKDGAVVGEGFNQAIGKLDPTSHGETEAMRDACNRLGTLDLTGCTVFTSCEPCALCVATMQIAKVEAVVFAAGLADSARVLAGVGPARRVRTDITTLRAEASGPVGSGRMKARRALVAEAVEVLEAWAAQG</sequence>
<evidence type="ECO:0000256" key="1">
    <source>
        <dbReference type="ARBA" id="ARBA00022723"/>
    </source>
</evidence>
<dbReference type="PROSITE" id="PS51747">
    <property type="entry name" value="CYT_DCMP_DEAMINASES_2"/>
    <property type="match status" value="1"/>
</dbReference>
<feature type="domain" description="CMP/dCMP-type deaminase" evidence="3">
    <location>
        <begin position="3"/>
        <end position="113"/>
    </location>
</feature>
<evidence type="ECO:0000313" key="5">
    <source>
        <dbReference type="Proteomes" id="UP000765160"/>
    </source>
</evidence>
<proteinExistence type="predicted"/>
<dbReference type="Gene3D" id="3.40.140.10">
    <property type="entry name" value="Cytidine Deaminase, domain 2"/>
    <property type="match status" value="1"/>
</dbReference>
<keyword evidence="2" id="KW-0862">Zinc</keyword>
<gene>
    <name evidence="4" type="ORF">HB662_19025</name>
</gene>
<dbReference type="InterPro" id="IPR016193">
    <property type="entry name" value="Cytidine_deaminase-like"/>
</dbReference>